<comment type="caution">
    <text evidence="2">The sequence shown here is derived from an EMBL/GenBank/DDBJ whole genome shotgun (WGS) entry which is preliminary data.</text>
</comment>
<evidence type="ECO:0000313" key="2">
    <source>
        <dbReference type="EMBL" id="KAL0566395.1"/>
    </source>
</evidence>
<dbReference type="EMBL" id="JBAHYK010001912">
    <property type="protein sequence ID" value="KAL0566395.1"/>
    <property type="molecule type" value="Genomic_DNA"/>
</dbReference>
<evidence type="ECO:0000256" key="1">
    <source>
        <dbReference type="SAM" id="MobiDB-lite"/>
    </source>
</evidence>
<feature type="compositionally biased region" description="Basic residues" evidence="1">
    <location>
        <begin position="606"/>
        <end position="618"/>
    </location>
</feature>
<reference evidence="2 3" key="1">
    <citation type="submission" date="2024-02" db="EMBL/GenBank/DDBJ databases">
        <title>A draft genome for the cacao thread blight pathogen Marasmius crinis-equi.</title>
        <authorList>
            <person name="Cohen S.P."/>
            <person name="Baruah I.K."/>
            <person name="Amoako-Attah I."/>
            <person name="Bukari Y."/>
            <person name="Meinhardt L.W."/>
            <person name="Bailey B.A."/>
        </authorList>
    </citation>
    <scope>NUCLEOTIDE SEQUENCE [LARGE SCALE GENOMIC DNA]</scope>
    <source>
        <strain evidence="2 3">GH-76</strain>
    </source>
</reference>
<feature type="compositionally biased region" description="Acidic residues" evidence="1">
    <location>
        <begin position="382"/>
        <end position="402"/>
    </location>
</feature>
<protein>
    <submittedName>
        <fullName evidence="2">Uncharacterized protein</fullName>
    </submittedName>
</protein>
<name>A0ABR3EU21_9AGAR</name>
<organism evidence="2 3">
    <name type="scientific">Marasmius crinis-equi</name>
    <dbReference type="NCBI Taxonomy" id="585013"/>
    <lineage>
        <taxon>Eukaryota</taxon>
        <taxon>Fungi</taxon>
        <taxon>Dikarya</taxon>
        <taxon>Basidiomycota</taxon>
        <taxon>Agaricomycotina</taxon>
        <taxon>Agaricomycetes</taxon>
        <taxon>Agaricomycetidae</taxon>
        <taxon>Agaricales</taxon>
        <taxon>Marasmiineae</taxon>
        <taxon>Marasmiaceae</taxon>
        <taxon>Marasmius</taxon>
    </lineage>
</organism>
<feature type="compositionally biased region" description="Basic and acidic residues" evidence="1">
    <location>
        <begin position="573"/>
        <end position="588"/>
    </location>
</feature>
<proteinExistence type="predicted"/>
<gene>
    <name evidence="2" type="ORF">V5O48_015619</name>
</gene>
<feature type="compositionally biased region" description="Basic residues" evidence="1">
    <location>
        <begin position="356"/>
        <end position="372"/>
    </location>
</feature>
<keyword evidence="3" id="KW-1185">Reference proteome</keyword>
<feature type="region of interest" description="Disordered" evidence="1">
    <location>
        <begin position="347"/>
        <end position="645"/>
    </location>
</feature>
<accession>A0ABR3EU21</accession>
<dbReference type="Proteomes" id="UP001465976">
    <property type="component" value="Unassembled WGS sequence"/>
</dbReference>
<sequence>MVIVVGTDRPKGKAQYNIALPSSSFLKKKVRTTKSKAHLGLSLKSLGLGKGVWTECDKMGKDFKRKRQYFEDMFYQGGVHLTKPRNSPSDYNAFLAVRAHERREAGLPPKPLLDLQTELSTEYHTLSEKQLVAIREKYNLIRDEDALERVKRPSMKEKAADVARSVTQIVGILRGLKIRVGIEAILCIVKNRAEKYMNAQWIQTDKRLGEYLEMTVRGFDMGLVGRKLEAFSVAGFDTAKVIKSSKEQAEQLKKDGTRLIQKQLDNACGTKNLTIQYPTFDTSITMTYRVVCEGWPSHLPFKPPSAYGTSLAPLIELVELWQNGTIRFRKLNAEEFNEWKVKRRERLESGELPPPKGRKKRSDAGVPRKRKGKQGENTSAAGEDEEHDADEDRGEDDDDELPEVAPVKPKTVKKAKTAPAEKPAPNRKPAKSAPKNKQVTKHCPEVQVEAAPEPDGSVPKPSNSGRPRPTPRRVVPQLANHGPTSSSNVAAGEDVEAGVPIINGATDSARSGLASDDVETDAPSNSLESDDRNIDPILRNLVHTASPLSSVPLDGDTTPGISKTQSTGRKRKALTDEREASVLSDGRDGSVIGEEGEEGEATGSGRSRRKRNPPKLRHLGASGHPALMRVFGKGNVNSDDDDGDS</sequence>
<evidence type="ECO:0000313" key="3">
    <source>
        <dbReference type="Proteomes" id="UP001465976"/>
    </source>
</evidence>